<dbReference type="InterPro" id="IPR038765">
    <property type="entry name" value="Papain-like_cys_pep_sf"/>
</dbReference>
<dbReference type="FunCoup" id="C5DBE9">
    <property type="interactions" value="1051"/>
</dbReference>
<gene>
    <name evidence="8" type="ordered locus">KLTH0A02046g</name>
</gene>
<proteinExistence type="predicted"/>
<dbReference type="OMA" id="PQFLIFH"/>
<dbReference type="InterPro" id="IPR001607">
    <property type="entry name" value="Znf_UBP"/>
</dbReference>
<dbReference type="STRING" id="559295.C5DBE9"/>
<dbReference type="Pfam" id="PF00443">
    <property type="entry name" value="UCH"/>
    <property type="match status" value="1"/>
</dbReference>
<dbReference type="InterPro" id="IPR001394">
    <property type="entry name" value="Peptidase_C19_UCH"/>
</dbReference>
<dbReference type="InParanoid" id="C5DBE9"/>
<protein>
    <submittedName>
        <fullName evidence="8">KLTH0A02046p</fullName>
    </submittedName>
</protein>
<evidence type="ECO:0000256" key="5">
    <source>
        <dbReference type="SAM" id="MobiDB-lite"/>
    </source>
</evidence>
<dbReference type="RefSeq" id="XP_002551548.1">
    <property type="nucleotide sequence ID" value="XM_002551502.1"/>
</dbReference>
<feature type="region of interest" description="Disordered" evidence="5">
    <location>
        <begin position="1"/>
        <end position="26"/>
    </location>
</feature>
<dbReference type="InterPro" id="IPR050185">
    <property type="entry name" value="Ub_carboxyl-term_hydrolase"/>
</dbReference>
<evidence type="ECO:0000313" key="8">
    <source>
        <dbReference type="EMBL" id="CAR21106.1"/>
    </source>
</evidence>
<evidence type="ECO:0000256" key="2">
    <source>
        <dbReference type="ARBA" id="ARBA00022771"/>
    </source>
</evidence>
<keyword evidence="2 4" id="KW-0863">Zinc-finger</keyword>
<dbReference type="GeneID" id="8290344"/>
<dbReference type="AlphaFoldDB" id="C5DBE9"/>
<name>C5DBE9_LACTC</name>
<evidence type="ECO:0000256" key="3">
    <source>
        <dbReference type="ARBA" id="ARBA00022833"/>
    </source>
</evidence>
<evidence type="ECO:0000259" key="6">
    <source>
        <dbReference type="PROSITE" id="PS50235"/>
    </source>
</evidence>
<dbReference type="PANTHER" id="PTHR21646:SF16">
    <property type="entry name" value="U4_U6.U5 TRI-SNRNP-ASSOCIATED PROTEIN 2"/>
    <property type="match status" value="1"/>
</dbReference>
<dbReference type="PROSITE" id="PS50235">
    <property type="entry name" value="USP_3"/>
    <property type="match status" value="1"/>
</dbReference>
<dbReference type="SUPFAM" id="SSF54001">
    <property type="entry name" value="Cysteine proteinases"/>
    <property type="match status" value="1"/>
</dbReference>
<feature type="domain" description="UBP-type" evidence="7">
    <location>
        <begin position="34"/>
        <end position="132"/>
    </location>
</feature>
<keyword evidence="1" id="KW-0479">Metal-binding</keyword>
<dbReference type="PANTHER" id="PTHR21646">
    <property type="entry name" value="UBIQUITIN CARBOXYL-TERMINAL HYDROLASE"/>
    <property type="match status" value="1"/>
</dbReference>
<keyword evidence="9" id="KW-1185">Reference proteome</keyword>
<evidence type="ECO:0000259" key="7">
    <source>
        <dbReference type="PROSITE" id="PS50271"/>
    </source>
</evidence>
<dbReference type="Proteomes" id="UP000002036">
    <property type="component" value="Chromosome A"/>
</dbReference>
<dbReference type="InterPro" id="IPR028889">
    <property type="entry name" value="USP"/>
</dbReference>
<dbReference type="eggNOG" id="KOG2026">
    <property type="taxonomic scope" value="Eukaryota"/>
</dbReference>
<dbReference type="SUPFAM" id="SSF57850">
    <property type="entry name" value="RING/U-box"/>
    <property type="match status" value="1"/>
</dbReference>
<feature type="domain" description="USP" evidence="6">
    <location>
        <begin position="154"/>
        <end position="466"/>
    </location>
</feature>
<dbReference type="OrthoDB" id="10263353at2759"/>
<dbReference type="Gene3D" id="3.90.70.10">
    <property type="entry name" value="Cysteine proteinases"/>
    <property type="match status" value="1"/>
</dbReference>
<dbReference type="HOGENOM" id="CLU_016848_2_1_1"/>
<dbReference type="PROSITE" id="PS50271">
    <property type="entry name" value="ZF_UBP"/>
    <property type="match status" value="1"/>
</dbReference>
<dbReference type="Gene3D" id="3.30.40.10">
    <property type="entry name" value="Zinc/RING finger domain, C3HC4 (zinc finger)"/>
    <property type="match status" value="1"/>
</dbReference>
<reference evidence="8 9" key="1">
    <citation type="journal article" date="2009" name="Genome Res.">
        <title>Comparative genomics of protoploid Saccharomycetaceae.</title>
        <authorList>
            <consortium name="The Genolevures Consortium"/>
            <person name="Souciet J.-L."/>
            <person name="Dujon B."/>
            <person name="Gaillardin C."/>
            <person name="Johnston M."/>
            <person name="Baret P.V."/>
            <person name="Cliften P."/>
            <person name="Sherman D.J."/>
            <person name="Weissenbach J."/>
            <person name="Westhof E."/>
            <person name="Wincker P."/>
            <person name="Jubin C."/>
            <person name="Poulain J."/>
            <person name="Barbe V."/>
            <person name="Segurens B."/>
            <person name="Artiguenave F."/>
            <person name="Anthouard V."/>
            <person name="Vacherie B."/>
            <person name="Val M.-E."/>
            <person name="Fulton R.S."/>
            <person name="Minx P."/>
            <person name="Wilson R."/>
            <person name="Durrens P."/>
            <person name="Jean G."/>
            <person name="Marck C."/>
            <person name="Martin T."/>
            <person name="Nikolski M."/>
            <person name="Rolland T."/>
            <person name="Seret M.-L."/>
            <person name="Casaregola S."/>
            <person name="Despons L."/>
            <person name="Fairhead C."/>
            <person name="Fischer G."/>
            <person name="Lafontaine I."/>
            <person name="Leh V."/>
            <person name="Lemaire M."/>
            <person name="de Montigny J."/>
            <person name="Neuveglise C."/>
            <person name="Thierry A."/>
            <person name="Blanc-Lenfle I."/>
            <person name="Bleykasten C."/>
            <person name="Diffels J."/>
            <person name="Fritsch E."/>
            <person name="Frangeul L."/>
            <person name="Goeffon A."/>
            <person name="Jauniaux N."/>
            <person name="Kachouri-Lafond R."/>
            <person name="Payen C."/>
            <person name="Potier S."/>
            <person name="Pribylova L."/>
            <person name="Ozanne C."/>
            <person name="Richard G.-F."/>
            <person name="Sacerdot C."/>
            <person name="Straub M.-L."/>
            <person name="Talla E."/>
        </authorList>
    </citation>
    <scope>NUCLEOTIDE SEQUENCE [LARGE SCALE GENOMIC DNA]</scope>
    <source>
        <strain evidence="9">ATCC 56472 / CBS 6340 / NRRL Y-8284</strain>
    </source>
</reference>
<accession>C5DBE9</accession>
<dbReference type="InterPro" id="IPR013083">
    <property type="entry name" value="Znf_RING/FYVE/PHD"/>
</dbReference>
<evidence type="ECO:0000256" key="4">
    <source>
        <dbReference type="PROSITE-ProRule" id="PRU00502"/>
    </source>
</evidence>
<evidence type="ECO:0000313" key="9">
    <source>
        <dbReference type="Proteomes" id="UP000002036"/>
    </source>
</evidence>
<keyword evidence="3" id="KW-0862">Zinc</keyword>
<dbReference type="Pfam" id="PF02148">
    <property type="entry name" value="zf-UBP"/>
    <property type="match status" value="1"/>
</dbReference>
<sequence length="470" mass="54247">MAPSRTIEMEKRARSPSQSSDGTPSKKISLAGAQVQPYLETVDVRKLDFDLEKLCSVTLSPLNVYCCLVCGRYLQGRGEKTVAFLHSIQEDHHVFINFVSLKTYLLPENREVQGVQLLETIKFAISPKYTQEDLLQFPRMCFDKSNTPYINGFIGLNDLGDNTHLSVIIQMMAHITPIRDFFLLESQSKIDDELIKRLALLIKKLWSPHILKAHLSPYELLQQLSRVNKNVNSDNRIKDPKSFMLWLINYMIAKAHPLKKVLTRNMRGEVEVRSIVVREKGTTGEKNLEFFEDEATKTIVLPKFWSLTLDLPPVSLFNEGSDTNSIPQVTLDSLLGKFSGHKKIPTREGMKQYKIVKYPRFLAINFDRFNWDAAMPIRNRNRTLVKFADALRFENKDYRLIANVTLYPVGHSRSGDEDVDDEARWKIQLSNPKNAEWFEIDGKNVTAKEKELLFLDEVYIQVWEMEQNKS</sequence>
<dbReference type="SMART" id="SM00290">
    <property type="entry name" value="ZnF_UBP"/>
    <property type="match status" value="1"/>
</dbReference>
<dbReference type="GO" id="GO:0016579">
    <property type="term" value="P:protein deubiquitination"/>
    <property type="evidence" value="ECO:0007669"/>
    <property type="project" value="InterPro"/>
</dbReference>
<organism evidence="8 9">
    <name type="scientific">Lachancea thermotolerans (strain ATCC 56472 / CBS 6340 / NRRL Y-8284)</name>
    <name type="common">Yeast</name>
    <name type="synonym">Kluyveromyces thermotolerans</name>
    <dbReference type="NCBI Taxonomy" id="559295"/>
    <lineage>
        <taxon>Eukaryota</taxon>
        <taxon>Fungi</taxon>
        <taxon>Dikarya</taxon>
        <taxon>Ascomycota</taxon>
        <taxon>Saccharomycotina</taxon>
        <taxon>Saccharomycetes</taxon>
        <taxon>Saccharomycetales</taxon>
        <taxon>Saccharomycetaceae</taxon>
        <taxon>Lachancea</taxon>
    </lineage>
</organism>
<dbReference type="GO" id="GO:0004843">
    <property type="term" value="F:cysteine-type deubiquitinase activity"/>
    <property type="evidence" value="ECO:0007669"/>
    <property type="project" value="InterPro"/>
</dbReference>
<dbReference type="KEGG" id="lth:KLTH0A02046g"/>
<dbReference type="EMBL" id="CU928165">
    <property type="protein sequence ID" value="CAR21106.1"/>
    <property type="molecule type" value="Genomic_DNA"/>
</dbReference>
<dbReference type="GO" id="GO:0008270">
    <property type="term" value="F:zinc ion binding"/>
    <property type="evidence" value="ECO:0007669"/>
    <property type="project" value="UniProtKB-KW"/>
</dbReference>
<evidence type="ECO:0000256" key="1">
    <source>
        <dbReference type="ARBA" id="ARBA00022723"/>
    </source>
</evidence>